<comment type="subcellular location">
    <subcellularLocation>
        <location evidence="1">Cell membrane</location>
        <topology evidence="1">Multi-pass membrane protein</topology>
    </subcellularLocation>
</comment>
<organism evidence="9 10">
    <name type="scientific">Ligilactobacillus agilis DSM 20509</name>
    <dbReference type="NCBI Taxonomy" id="1423718"/>
    <lineage>
        <taxon>Bacteria</taxon>
        <taxon>Bacillati</taxon>
        <taxon>Bacillota</taxon>
        <taxon>Bacilli</taxon>
        <taxon>Lactobacillales</taxon>
        <taxon>Lactobacillaceae</taxon>
        <taxon>Ligilactobacillus</taxon>
    </lineage>
</organism>
<feature type="transmembrane region" description="Helical" evidence="7">
    <location>
        <begin position="222"/>
        <end position="241"/>
    </location>
</feature>
<feature type="transmembrane region" description="Helical" evidence="7">
    <location>
        <begin position="290"/>
        <end position="311"/>
    </location>
</feature>
<evidence type="ECO:0000259" key="8">
    <source>
        <dbReference type="PROSITE" id="PS50850"/>
    </source>
</evidence>
<feature type="transmembrane region" description="Helical" evidence="7">
    <location>
        <begin position="36"/>
        <end position="63"/>
    </location>
</feature>
<keyword evidence="3" id="KW-1003">Cell membrane</keyword>
<dbReference type="Gene3D" id="1.20.1250.20">
    <property type="entry name" value="MFS general substrate transporter like domains"/>
    <property type="match status" value="1"/>
</dbReference>
<dbReference type="EMBL" id="AYYP01000068">
    <property type="protein sequence ID" value="KRM63192.1"/>
    <property type="molecule type" value="Genomic_DNA"/>
</dbReference>
<sequence length="512" mass="55942">MTKYKQKMKKLKKEGICLQSEKQALDINGKPYNRGLLVLVLMIGSFCTVLNGTILATALPAIMKTFDINTSTVQWLTTGFMLINGVMIPVSAWMINKFSTRVMYIGAMTTFLLGTVLAYISTNFGMLLAGRIIQGLGVGVTMPLLQTIMLSIFPPEKRGAAMGTVGLVIGLAPAIGPTLSGWVVDNYTWRDLFGMIIPIVCFVLILSFFLMRNVIPNQDQKLDFISAVTSTIGFGSLLYGFSNAGNDGWTDKFVLLELVIGLIFVALFIRRQLHMEEPFLDVRVFKYGEFTLAALLSGVANLAMFGIEMLLPLYIQNVRGESAFHSGLMLLPGAIAMGVMSPITGRIFDRFGVRYMAITGMTLLTLGTIPFLFITENTSVAYIVIFYAVRMFGIAMTMMPVTTSGMNALPFNSISHGTAVNNTFRQVMSSIGTAILTSVLTNVTTNSLPAKSMLKQTPLKYRSEAIDAVLAGYHSAFFVAACFALVALILTFFLKKGNNARQVNLNKKGATK</sequence>
<evidence type="ECO:0000256" key="2">
    <source>
        <dbReference type="ARBA" id="ARBA00022448"/>
    </source>
</evidence>
<dbReference type="PANTHER" id="PTHR42718">
    <property type="entry name" value="MAJOR FACILITATOR SUPERFAMILY MULTIDRUG TRANSPORTER MFSC"/>
    <property type="match status" value="1"/>
</dbReference>
<evidence type="ECO:0000313" key="10">
    <source>
        <dbReference type="Proteomes" id="UP000051008"/>
    </source>
</evidence>
<name>A0A0R2A790_9LACO</name>
<reference evidence="9 10" key="1">
    <citation type="journal article" date="2015" name="Genome Announc.">
        <title>Expanding the biotechnology potential of lactobacilli through comparative genomics of 213 strains and associated genera.</title>
        <authorList>
            <person name="Sun Z."/>
            <person name="Harris H.M."/>
            <person name="McCann A."/>
            <person name="Guo C."/>
            <person name="Argimon S."/>
            <person name="Zhang W."/>
            <person name="Yang X."/>
            <person name="Jeffery I.B."/>
            <person name="Cooney J.C."/>
            <person name="Kagawa T.F."/>
            <person name="Liu W."/>
            <person name="Song Y."/>
            <person name="Salvetti E."/>
            <person name="Wrobel A."/>
            <person name="Rasinkangas P."/>
            <person name="Parkhill J."/>
            <person name="Rea M.C."/>
            <person name="O'Sullivan O."/>
            <person name="Ritari J."/>
            <person name="Douillard F.P."/>
            <person name="Paul Ross R."/>
            <person name="Yang R."/>
            <person name="Briner A.E."/>
            <person name="Felis G.E."/>
            <person name="de Vos W.M."/>
            <person name="Barrangou R."/>
            <person name="Klaenhammer T.R."/>
            <person name="Caufield P.W."/>
            <person name="Cui Y."/>
            <person name="Zhang H."/>
            <person name="O'Toole P.W."/>
        </authorList>
    </citation>
    <scope>NUCLEOTIDE SEQUENCE [LARGE SCALE GENOMIC DNA]</scope>
    <source>
        <strain evidence="9 10">DSM 20509</strain>
    </source>
</reference>
<dbReference type="Gene3D" id="1.20.1720.10">
    <property type="entry name" value="Multidrug resistance protein D"/>
    <property type="match status" value="1"/>
</dbReference>
<evidence type="ECO:0000256" key="3">
    <source>
        <dbReference type="ARBA" id="ARBA00022475"/>
    </source>
</evidence>
<evidence type="ECO:0000256" key="5">
    <source>
        <dbReference type="ARBA" id="ARBA00022989"/>
    </source>
</evidence>
<feature type="transmembrane region" description="Helical" evidence="7">
    <location>
        <begin position="160"/>
        <end position="180"/>
    </location>
</feature>
<feature type="transmembrane region" description="Helical" evidence="7">
    <location>
        <begin position="470"/>
        <end position="494"/>
    </location>
</feature>
<evidence type="ECO:0000256" key="6">
    <source>
        <dbReference type="ARBA" id="ARBA00023136"/>
    </source>
</evidence>
<feature type="transmembrane region" description="Helical" evidence="7">
    <location>
        <begin position="380"/>
        <end position="401"/>
    </location>
</feature>
<dbReference type="SUPFAM" id="SSF103473">
    <property type="entry name" value="MFS general substrate transporter"/>
    <property type="match status" value="1"/>
</dbReference>
<feature type="transmembrane region" description="Helical" evidence="7">
    <location>
        <begin position="431"/>
        <end position="450"/>
    </location>
</feature>
<dbReference type="PROSITE" id="PS50850">
    <property type="entry name" value="MFS"/>
    <property type="match status" value="1"/>
</dbReference>
<dbReference type="PRINTS" id="PR01036">
    <property type="entry name" value="TCRTETB"/>
</dbReference>
<feature type="transmembrane region" description="Helical" evidence="7">
    <location>
        <begin position="192"/>
        <end position="210"/>
    </location>
</feature>
<keyword evidence="6 7" id="KW-0472">Membrane</keyword>
<dbReference type="InterPro" id="IPR004638">
    <property type="entry name" value="EmrB-like"/>
</dbReference>
<protein>
    <submittedName>
        <fullName evidence="9">Multidrug resistance protein B</fullName>
    </submittedName>
</protein>
<dbReference type="InterPro" id="IPR020846">
    <property type="entry name" value="MFS_dom"/>
</dbReference>
<dbReference type="PATRIC" id="fig|1423718.3.peg.823"/>
<feature type="transmembrane region" description="Helical" evidence="7">
    <location>
        <begin position="75"/>
        <end position="95"/>
    </location>
</feature>
<accession>A0A0R2A790</accession>
<evidence type="ECO:0000313" key="9">
    <source>
        <dbReference type="EMBL" id="KRM63192.1"/>
    </source>
</evidence>
<dbReference type="GO" id="GO:0022857">
    <property type="term" value="F:transmembrane transporter activity"/>
    <property type="evidence" value="ECO:0007669"/>
    <property type="project" value="InterPro"/>
</dbReference>
<dbReference type="PANTHER" id="PTHR42718:SF24">
    <property type="entry name" value="MAJOR FACILITATOR SUPERFAMILY (MFS) PROFILE DOMAIN-CONTAINING PROTEIN"/>
    <property type="match status" value="1"/>
</dbReference>
<keyword evidence="5 7" id="KW-1133">Transmembrane helix</keyword>
<dbReference type="Proteomes" id="UP000051008">
    <property type="component" value="Unassembled WGS sequence"/>
</dbReference>
<keyword evidence="2" id="KW-0813">Transport</keyword>
<dbReference type="InterPro" id="IPR011701">
    <property type="entry name" value="MFS"/>
</dbReference>
<dbReference type="NCBIfam" id="TIGR00711">
    <property type="entry name" value="efflux_EmrB"/>
    <property type="match status" value="1"/>
</dbReference>
<evidence type="ECO:0000256" key="4">
    <source>
        <dbReference type="ARBA" id="ARBA00022692"/>
    </source>
</evidence>
<feature type="transmembrane region" description="Helical" evidence="7">
    <location>
        <begin position="253"/>
        <end position="269"/>
    </location>
</feature>
<keyword evidence="4 7" id="KW-0812">Transmembrane</keyword>
<feature type="transmembrane region" description="Helical" evidence="7">
    <location>
        <begin position="102"/>
        <end position="120"/>
    </location>
</feature>
<dbReference type="GO" id="GO:0005886">
    <property type="term" value="C:plasma membrane"/>
    <property type="evidence" value="ECO:0007669"/>
    <property type="project" value="UniProtKB-SubCell"/>
</dbReference>
<keyword evidence="10" id="KW-1185">Reference proteome</keyword>
<feature type="domain" description="Major facilitator superfamily (MFS) profile" evidence="8">
    <location>
        <begin position="37"/>
        <end position="499"/>
    </location>
</feature>
<dbReference type="Pfam" id="PF07690">
    <property type="entry name" value="MFS_1"/>
    <property type="match status" value="1"/>
</dbReference>
<feature type="transmembrane region" description="Helical" evidence="7">
    <location>
        <begin position="323"/>
        <end position="343"/>
    </location>
</feature>
<gene>
    <name evidence="9" type="ORF">FC14_GL000789</name>
</gene>
<comment type="caution">
    <text evidence="9">The sequence shown here is derived from an EMBL/GenBank/DDBJ whole genome shotgun (WGS) entry which is preliminary data.</text>
</comment>
<feature type="transmembrane region" description="Helical" evidence="7">
    <location>
        <begin position="132"/>
        <end position="153"/>
    </location>
</feature>
<evidence type="ECO:0000256" key="7">
    <source>
        <dbReference type="SAM" id="Phobius"/>
    </source>
</evidence>
<feature type="transmembrane region" description="Helical" evidence="7">
    <location>
        <begin position="355"/>
        <end position="374"/>
    </location>
</feature>
<evidence type="ECO:0000256" key="1">
    <source>
        <dbReference type="ARBA" id="ARBA00004651"/>
    </source>
</evidence>
<dbReference type="AlphaFoldDB" id="A0A0R2A790"/>
<dbReference type="InterPro" id="IPR036259">
    <property type="entry name" value="MFS_trans_sf"/>
</dbReference>
<proteinExistence type="predicted"/>
<dbReference type="CDD" id="cd17503">
    <property type="entry name" value="MFS_LmrB_MDR_like"/>
    <property type="match status" value="1"/>
</dbReference>